<keyword evidence="2" id="KW-1185">Reference proteome</keyword>
<dbReference type="GeneID" id="62875253"/>
<organism evidence="1 2">
    <name type="scientific">Haloterrigena salifodinae</name>
    <dbReference type="NCBI Taxonomy" id="2675099"/>
    <lineage>
        <taxon>Archaea</taxon>
        <taxon>Methanobacteriati</taxon>
        <taxon>Methanobacteriota</taxon>
        <taxon>Stenosarchaea group</taxon>
        <taxon>Halobacteria</taxon>
        <taxon>Halobacteriales</taxon>
        <taxon>Natrialbaceae</taxon>
        <taxon>Haloterrigena</taxon>
    </lineage>
</organism>
<accession>A0A8T8E5D2</accession>
<gene>
    <name evidence="1" type="ORF">JMJ58_08975</name>
</gene>
<dbReference type="EMBL" id="CP069188">
    <property type="protein sequence ID" value="QRV16978.1"/>
    <property type="molecule type" value="Genomic_DNA"/>
</dbReference>
<dbReference type="AlphaFoldDB" id="A0A8T8E5D2"/>
<dbReference type="KEGG" id="hsal:JMJ58_08975"/>
<dbReference type="RefSeq" id="WP_204749103.1">
    <property type="nucleotide sequence ID" value="NZ_CP069188.1"/>
</dbReference>
<dbReference type="Proteomes" id="UP000637819">
    <property type="component" value="Chromosome"/>
</dbReference>
<protein>
    <submittedName>
        <fullName evidence="1">Uncharacterized protein</fullName>
    </submittedName>
</protein>
<evidence type="ECO:0000313" key="1">
    <source>
        <dbReference type="EMBL" id="QRV16978.1"/>
    </source>
</evidence>
<sequence length="115" mass="13524">MDAGSRPTIFYAPKYSDIWRLILQRSAPRARSFGRIDLFLSVIEYAPTRVRDCNGNRHLPTEQFRFVDPRRGQIVRNLDRQATSESAARRWGPVAEWFAITARSGRRNRTLRFER</sequence>
<proteinExistence type="predicted"/>
<reference evidence="1 2" key="1">
    <citation type="submission" date="2021-01" db="EMBL/GenBank/DDBJ databases">
        <title>Genome Sequence and Methylation Pattern of Haloterrigena salifodinae BOL5-1, An Extremely Halophilic Archaeon from a Bolivian Salt Mine.</title>
        <authorList>
            <person name="DasSarma P."/>
            <person name="Anton B.P."/>
            <person name="DasSarma S.L."/>
            <person name="von Ehrenheim H.A.L."/>
            <person name="Martinez F.L."/>
            <person name="Guzman D."/>
            <person name="Roberts R.J."/>
            <person name="DasSarma S."/>
        </authorList>
    </citation>
    <scope>NUCLEOTIDE SEQUENCE [LARGE SCALE GENOMIC DNA]</scope>
    <source>
        <strain evidence="1 2">BOL5-1</strain>
    </source>
</reference>
<evidence type="ECO:0000313" key="2">
    <source>
        <dbReference type="Proteomes" id="UP000637819"/>
    </source>
</evidence>
<name>A0A8T8E5D2_9EURY</name>